<sequence>MLHKPEAKVILLATISLFIVTNVFAQHNAADTLSSQKLLSYPVSLFHKATESQSHLFNGPQYVDYRKQNRDGHQYFFHDEVATGKVLYDGVVYANVPMLYDVVRDEVVIEMNGFLKQKLVSEKISEFNLHNRYFRRVIAQDSTSLSTGFYDVLHNGNATDLLAKRRKVIEYVIEDNKELEKFISKDKFYIGKNKKFYLVNSKSSVLKVFSDKKKELKKFARANKLQFRKAREAAILALVQHYDSLTN</sequence>
<organism evidence="2 3">
    <name type="scientific">Rufibacter roseus</name>
    <dbReference type="NCBI Taxonomy" id="1567108"/>
    <lineage>
        <taxon>Bacteria</taxon>
        <taxon>Pseudomonadati</taxon>
        <taxon>Bacteroidota</taxon>
        <taxon>Cytophagia</taxon>
        <taxon>Cytophagales</taxon>
        <taxon>Hymenobacteraceae</taxon>
        <taxon>Rufibacter</taxon>
    </lineage>
</organism>
<evidence type="ECO:0000313" key="2">
    <source>
        <dbReference type="EMBL" id="MFC6999243.1"/>
    </source>
</evidence>
<protein>
    <submittedName>
        <fullName evidence="2">Uncharacterized protein</fullName>
    </submittedName>
</protein>
<feature type="signal peptide" evidence="1">
    <location>
        <begin position="1"/>
        <end position="25"/>
    </location>
</feature>
<name>A0ABW2DRX1_9BACT</name>
<proteinExistence type="predicted"/>
<dbReference type="RefSeq" id="WP_066616404.1">
    <property type="nucleotide sequence ID" value="NZ_JBHSYQ010000015.1"/>
</dbReference>
<dbReference type="Proteomes" id="UP001596405">
    <property type="component" value="Unassembled WGS sequence"/>
</dbReference>
<keyword evidence="3" id="KW-1185">Reference proteome</keyword>
<dbReference type="EMBL" id="JBHSYQ010000015">
    <property type="protein sequence ID" value="MFC6999243.1"/>
    <property type="molecule type" value="Genomic_DNA"/>
</dbReference>
<accession>A0ABW2DRX1</accession>
<reference evidence="3" key="1">
    <citation type="journal article" date="2019" name="Int. J. Syst. Evol. Microbiol.">
        <title>The Global Catalogue of Microorganisms (GCM) 10K type strain sequencing project: providing services to taxonomists for standard genome sequencing and annotation.</title>
        <authorList>
            <consortium name="The Broad Institute Genomics Platform"/>
            <consortium name="The Broad Institute Genome Sequencing Center for Infectious Disease"/>
            <person name="Wu L."/>
            <person name="Ma J."/>
        </authorList>
    </citation>
    <scope>NUCLEOTIDE SEQUENCE [LARGE SCALE GENOMIC DNA]</scope>
    <source>
        <strain evidence="3">CGMCC 4.7393</strain>
    </source>
</reference>
<evidence type="ECO:0000256" key="1">
    <source>
        <dbReference type="SAM" id="SignalP"/>
    </source>
</evidence>
<feature type="chain" id="PRO_5045929520" evidence="1">
    <location>
        <begin position="26"/>
        <end position="247"/>
    </location>
</feature>
<comment type="caution">
    <text evidence="2">The sequence shown here is derived from an EMBL/GenBank/DDBJ whole genome shotgun (WGS) entry which is preliminary data.</text>
</comment>
<keyword evidence="1" id="KW-0732">Signal</keyword>
<gene>
    <name evidence="2" type="ORF">ACFQHR_16525</name>
</gene>
<evidence type="ECO:0000313" key="3">
    <source>
        <dbReference type="Proteomes" id="UP001596405"/>
    </source>
</evidence>